<feature type="compositionally biased region" description="Basic and acidic residues" evidence="1">
    <location>
        <begin position="37"/>
        <end position="57"/>
    </location>
</feature>
<gene>
    <name evidence="2" type="ORF">TGPRC2_425530</name>
</gene>
<reference evidence="3" key="1">
    <citation type="submission" date="2016-03" db="EMBL/GenBank/DDBJ databases">
        <authorList>
            <person name="Sibley D."/>
            <person name="Venepally P."/>
            <person name="Karamycheva S."/>
            <person name="Hadjithomas M."/>
            <person name="Khan A."/>
            <person name="Brunk B."/>
            <person name="Roos D."/>
            <person name="Caler E."/>
            <person name="Lorenzi H."/>
        </authorList>
    </citation>
    <scope>NUCLEOTIDE SEQUENCE [LARGE SCALE GENOMIC DNA]</scope>
    <source>
        <strain evidence="3">TgCatPRC2</strain>
    </source>
</reference>
<organism evidence="2 3">
    <name type="scientific">Toxoplasma gondii TgCatPRC2</name>
    <dbReference type="NCBI Taxonomy" id="1130821"/>
    <lineage>
        <taxon>Eukaryota</taxon>
        <taxon>Sar</taxon>
        <taxon>Alveolata</taxon>
        <taxon>Apicomplexa</taxon>
        <taxon>Conoidasida</taxon>
        <taxon>Coccidia</taxon>
        <taxon>Eucoccidiorida</taxon>
        <taxon>Eimeriorina</taxon>
        <taxon>Sarcocystidae</taxon>
        <taxon>Toxoplasma</taxon>
    </lineage>
</organism>
<dbReference type="AlphaFoldDB" id="A0A151HAX4"/>
<evidence type="ECO:0000256" key="1">
    <source>
        <dbReference type="SAM" id="MobiDB-lite"/>
    </source>
</evidence>
<accession>A0A151HAX4</accession>
<dbReference type="VEuPathDB" id="ToxoDB:TGPRC2_425530"/>
<feature type="non-terminal residue" evidence="2">
    <location>
        <position position="1"/>
    </location>
</feature>
<protein>
    <submittedName>
        <fullName evidence="2">Uncharacterized protein</fullName>
    </submittedName>
</protein>
<name>A0A151HAX4_TOXGO</name>
<evidence type="ECO:0000313" key="3">
    <source>
        <dbReference type="Proteomes" id="UP000075225"/>
    </source>
</evidence>
<dbReference type="EMBL" id="AHZP02001696">
    <property type="protein sequence ID" value="KYK66474.1"/>
    <property type="molecule type" value="Genomic_DNA"/>
</dbReference>
<dbReference type="Proteomes" id="UP000075225">
    <property type="component" value="Unassembled WGS sequence"/>
</dbReference>
<feature type="region of interest" description="Disordered" evidence="1">
    <location>
        <begin position="1"/>
        <end position="67"/>
    </location>
</feature>
<comment type="caution">
    <text evidence="2">The sequence shown here is derived from an EMBL/GenBank/DDBJ whole genome shotgun (WGS) entry which is preliminary data.</text>
</comment>
<evidence type="ECO:0000313" key="2">
    <source>
        <dbReference type="EMBL" id="KYK66474.1"/>
    </source>
</evidence>
<feature type="compositionally biased region" description="Basic and acidic residues" evidence="1">
    <location>
        <begin position="8"/>
        <end position="17"/>
    </location>
</feature>
<sequence length="67" mass="7067">ALDSFRSLPDRPDRRGGNGDAPQSPSPEGQGQGQAEGRGEGPLRGDVGEHQAKKPRVDTQAACQEDE</sequence>
<proteinExistence type="predicted"/>